<evidence type="ECO:0000313" key="6">
    <source>
        <dbReference type="Proteomes" id="UP000290365"/>
    </source>
</evidence>
<dbReference type="Proteomes" id="UP000290365">
    <property type="component" value="Chromosome"/>
</dbReference>
<accession>A0A4P6JNL0</accession>
<evidence type="ECO:0000313" key="5">
    <source>
        <dbReference type="EMBL" id="QBD76898.1"/>
    </source>
</evidence>
<dbReference type="OrthoDB" id="9808669at2"/>
<dbReference type="InterPro" id="IPR020841">
    <property type="entry name" value="PKS_Beta-ketoAc_synthase_dom"/>
</dbReference>
<dbReference type="InterPro" id="IPR000794">
    <property type="entry name" value="Beta-ketoacyl_synthase"/>
</dbReference>
<dbReference type="CDD" id="cd00834">
    <property type="entry name" value="KAS_I_II"/>
    <property type="match status" value="1"/>
</dbReference>
<dbReference type="EMBL" id="CP035758">
    <property type="protein sequence ID" value="QBD76898.1"/>
    <property type="molecule type" value="Genomic_DNA"/>
</dbReference>
<reference evidence="5 6" key="1">
    <citation type="submission" date="2019-01" db="EMBL/GenBank/DDBJ databases">
        <title>Ktedonosporobacter rubrisoli SCAWS-G2.</title>
        <authorList>
            <person name="Huang Y."/>
            <person name="Yan B."/>
        </authorList>
    </citation>
    <scope>NUCLEOTIDE SEQUENCE [LARGE SCALE GENOMIC DNA]</scope>
    <source>
        <strain evidence="5 6">SCAWS-G2</strain>
    </source>
</reference>
<evidence type="ECO:0000256" key="3">
    <source>
        <dbReference type="RuleBase" id="RU003694"/>
    </source>
</evidence>
<organism evidence="5 6">
    <name type="scientific">Ktedonosporobacter rubrisoli</name>
    <dbReference type="NCBI Taxonomy" id="2509675"/>
    <lineage>
        <taxon>Bacteria</taxon>
        <taxon>Bacillati</taxon>
        <taxon>Chloroflexota</taxon>
        <taxon>Ktedonobacteria</taxon>
        <taxon>Ktedonobacterales</taxon>
        <taxon>Ktedonosporobacteraceae</taxon>
        <taxon>Ktedonosporobacter</taxon>
    </lineage>
</organism>
<dbReference type="GO" id="GO:0004315">
    <property type="term" value="F:3-oxoacyl-[acyl-carrier-protein] synthase activity"/>
    <property type="evidence" value="ECO:0007669"/>
    <property type="project" value="InterPro"/>
</dbReference>
<dbReference type="InterPro" id="IPR014030">
    <property type="entry name" value="Ketoacyl_synth_N"/>
</dbReference>
<evidence type="ECO:0000256" key="1">
    <source>
        <dbReference type="ARBA" id="ARBA00008467"/>
    </source>
</evidence>
<protein>
    <submittedName>
        <fullName evidence="5">Beta-ketoacyl-[acyl-carrier-protein] synthase family protein</fullName>
    </submittedName>
</protein>
<dbReference type="PANTHER" id="PTHR11712:SF336">
    <property type="entry name" value="3-OXOACYL-[ACYL-CARRIER-PROTEIN] SYNTHASE, MITOCHONDRIAL"/>
    <property type="match status" value="1"/>
</dbReference>
<feature type="domain" description="Ketosynthase family 3 (KS3)" evidence="4">
    <location>
        <begin position="1"/>
        <end position="416"/>
    </location>
</feature>
<dbReference type="KEGG" id="kbs:EPA93_13145"/>
<dbReference type="NCBIfam" id="NF005589">
    <property type="entry name" value="PRK07314.1"/>
    <property type="match status" value="1"/>
</dbReference>
<gene>
    <name evidence="5" type="ORF">EPA93_13145</name>
</gene>
<dbReference type="RefSeq" id="WP_129887962.1">
    <property type="nucleotide sequence ID" value="NZ_CP035758.1"/>
</dbReference>
<sequence length="418" mass="44347">MARVVITGIGVVAPGGIGKEVFWDTLVSGKSTSALACMDHIERFRSQMVAAVTDWMPDRYGLTKEVIERTSRHTQFALVSAAEAWAESGLELERLDLTRLGVSAGTAIGSTTRLEEEYCVVSKGAIDYDVHPALASPYLYHAMTPTSLSAELAAGYRAKGPVVTVSTGCTAGLDAIAHAFEWVRDGDADIVIAGAADAGICPVNMAAFDAIKATSPRNDEPGTASRPFDASRNGFVLGEGSAVLIVEELEHARSRGCPIYAELRGYGSALNAYHMTGLQRNGVDMSQAITMALSEAGVSPQEIQYINAHGSSTQQNDIHETNAFKQVWGQAASTIPISSIKSSIGHSLGAIGALEIAACALVIRHHKIPPTINYSFPDPECDLDYVPNTAREQPVEVLISTASGFGGFQSALVMSRLF</sequence>
<dbReference type="FunFam" id="3.40.47.10:FF:000018">
    <property type="entry name" value="3-oxoacyl-[acyl-carrier-protein] synthase 2"/>
    <property type="match status" value="1"/>
</dbReference>
<dbReference type="Gene3D" id="3.40.47.10">
    <property type="match status" value="1"/>
</dbReference>
<dbReference type="FunFam" id="3.40.47.10:FF:000029">
    <property type="entry name" value="3-oxoacyl-[acyl-carrier-protein] synthase 1"/>
    <property type="match status" value="1"/>
</dbReference>
<dbReference type="GO" id="GO:0005829">
    <property type="term" value="C:cytosol"/>
    <property type="evidence" value="ECO:0007669"/>
    <property type="project" value="TreeGrafter"/>
</dbReference>
<name>A0A4P6JNL0_KTERU</name>
<dbReference type="AlphaFoldDB" id="A0A4P6JNL0"/>
<dbReference type="InterPro" id="IPR014031">
    <property type="entry name" value="Ketoacyl_synth_C"/>
</dbReference>
<dbReference type="Pfam" id="PF02801">
    <property type="entry name" value="Ketoacyl-synt_C"/>
    <property type="match status" value="1"/>
</dbReference>
<dbReference type="InterPro" id="IPR016039">
    <property type="entry name" value="Thiolase-like"/>
</dbReference>
<evidence type="ECO:0000259" key="4">
    <source>
        <dbReference type="PROSITE" id="PS52004"/>
    </source>
</evidence>
<evidence type="ECO:0000256" key="2">
    <source>
        <dbReference type="ARBA" id="ARBA00022679"/>
    </source>
</evidence>
<comment type="similarity">
    <text evidence="1 3">Belongs to the thiolase-like superfamily. Beta-ketoacyl-ACP synthases family.</text>
</comment>
<keyword evidence="2 3" id="KW-0808">Transferase</keyword>
<dbReference type="GO" id="GO:0030497">
    <property type="term" value="P:fatty acid elongation"/>
    <property type="evidence" value="ECO:0007669"/>
    <property type="project" value="UniProtKB-ARBA"/>
</dbReference>
<dbReference type="SMART" id="SM00825">
    <property type="entry name" value="PKS_KS"/>
    <property type="match status" value="1"/>
</dbReference>
<dbReference type="InterPro" id="IPR018201">
    <property type="entry name" value="Ketoacyl_synth_AS"/>
</dbReference>
<dbReference type="SUPFAM" id="SSF53901">
    <property type="entry name" value="Thiolase-like"/>
    <property type="match status" value="2"/>
</dbReference>
<keyword evidence="6" id="KW-1185">Reference proteome</keyword>
<dbReference type="PANTHER" id="PTHR11712">
    <property type="entry name" value="POLYKETIDE SYNTHASE-RELATED"/>
    <property type="match status" value="1"/>
</dbReference>
<dbReference type="PROSITE" id="PS00606">
    <property type="entry name" value="KS3_1"/>
    <property type="match status" value="1"/>
</dbReference>
<dbReference type="PROSITE" id="PS52004">
    <property type="entry name" value="KS3_2"/>
    <property type="match status" value="1"/>
</dbReference>
<dbReference type="Pfam" id="PF00109">
    <property type="entry name" value="ketoacyl-synt"/>
    <property type="match status" value="1"/>
</dbReference>
<proteinExistence type="inferred from homology"/>